<feature type="region of interest" description="Disordered" evidence="1">
    <location>
        <begin position="102"/>
        <end position="131"/>
    </location>
</feature>
<evidence type="ECO:0000313" key="4">
    <source>
        <dbReference type="Proteomes" id="UP001233172"/>
    </source>
</evidence>
<protein>
    <submittedName>
        <fullName evidence="3">CRAL-TRIO domain-containing protein C3H8.02</fullName>
    </submittedName>
</protein>
<dbReference type="PROSITE" id="PS50191">
    <property type="entry name" value="CRAL_TRIO"/>
    <property type="match status" value="1"/>
</dbReference>
<comment type="caution">
    <text evidence="3">The sequence shown here is derived from an EMBL/GenBank/DDBJ whole genome shotgun (WGS) entry which is preliminary data.</text>
</comment>
<dbReference type="PANTHER" id="PTHR46590:SF1">
    <property type="entry name" value="PHOSPHATIDYLINOSITOL TRANSFER PROTEIN CSR1"/>
    <property type="match status" value="1"/>
</dbReference>
<dbReference type="InterPro" id="IPR001251">
    <property type="entry name" value="CRAL-TRIO_dom"/>
</dbReference>
<accession>A0AAD8B2R4</accession>
<name>A0AAD8B2R4_BIOPF</name>
<evidence type="ECO:0000313" key="3">
    <source>
        <dbReference type="EMBL" id="KAK0046313.1"/>
    </source>
</evidence>
<dbReference type="Gene3D" id="3.40.525.10">
    <property type="entry name" value="CRAL-TRIO lipid binding domain"/>
    <property type="match status" value="1"/>
</dbReference>
<feature type="region of interest" description="Disordered" evidence="1">
    <location>
        <begin position="1"/>
        <end position="22"/>
    </location>
</feature>
<evidence type="ECO:0000259" key="2">
    <source>
        <dbReference type="PROSITE" id="PS50191"/>
    </source>
</evidence>
<reference evidence="3" key="2">
    <citation type="submission" date="2023-04" db="EMBL/GenBank/DDBJ databases">
        <authorList>
            <person name="Bu L."/>
            <person name="Lu L."/>
            <person name="Laidemitt M.R."/>
            <person name="Zhang S.M."/>
            <person name="Mutuku M."/>
            <person name="Mkoji G."/>
            <person name="Steinauer M."/>
            <person name="Loker E.S."/>
        </authorList>
    </citation>
    <scope>NUCLEOTIDE SEQUENCE</scope>
    <source>
        <strain evidence="3">KasaAsao</strain>
        <tissue evidence="3">Whole Snail</tissue>
    </source>
</reference>
<sequence>MLGGIKSEKNRPSYPSSTGRPIPVQQAVLLQFNRSYYPSSTGRPIPCQQAVLSQFNRPFYPSSTGRPTPVQQAVLSQFNRPSYPRSTGRPTPAQQVVISQFNRPSYPSSPGRPIPVHQAVPPQFNRPSYPSSTGRPIPFHQAVLPQFNRPSYPISPGRLTLVQQAFTIGRKMFNSMLGKLTGNCKTPDQKAADFETGLAELKLKCQPLFEENPSEAHSEASLRRFLRGYTTADAAFVGITKYNKWRKEFQVDNLTSSDPDIISEMSKGVAHLLRIRDVKSRPVLYIIARKHIAADRDLDKLTKFTVYLLEQTFQRLDEQIIDNICIVFDMKRFSMANMDYQFVKKLIWLLGKYYPERLGICLVYNAPVMFQGCWAVIRPWLNEITASKVVFVSNETQICQYLNPDALPPSED</sequence>
<dbReference type="SMART" id="SM00516">
    <property type="entry name" value="SEC14"/>
    <property type="match status" value="1"/>
</dbReference>
<dbReference type="InterPro" id="IPR052432">
    <property type="entry name" value="PITP/CRAL-TRIO"/>
</dbReference>
<dbReference type="PANTHER" id="PTHR46590">
    <property type="entry name" value="PHOSPHATIDYLINOSITOL TRANSFER PROTEIN CSR1-RELATED"/>
    <property type="match status" value="1"/>
</dbReference>
<proteinExistence type="predicted"/>
<dbReference type="EMBL" id="JASAOG010000167">
    <property type="protein sequence ID" value="KAK0046313.1"/>
    <property type="molecule type" value="Genomic_DNA"/>
</dbReference>
<organism evidence="3 4">
    <name type="scientific">Biomphalaria pfeifferi</name>
    <name type="common">Bloodfluke planorb</name>
    <name type="synonym">Freshwater snail</name>
    <dbReference type="NCBI Taxonomy" id="112525"/>
    <lineage>
        <taxon>Eukaryota</taxon>
        <taxon>Metazoa</taxon>
        <taxon>Spiralia</taxon>
        <taxon>Lophotrochozoa</taxon>
        <taxon>Mollusca</taxon>
        <taxon>Gastropoda</taxon>
        <taxon>Heterobranchia</taxon>
        <taxon>Euthyneura</taxon>
        <taxon>Panpulmonata</taxon>
        <taxon>Hygrophila</taxon>
        <taxon>Lymnaeoidea</taxon>
        <taxon>Planorbidae</taxon>
        <taxon>Biomphalaria</taxon>
    </lineage>
</organism>
<dbReference type="SUPFAM" id="SSF46938">
    <property type="entry name" value="CRAL/TRIO N-terminal domain"/>
    <property type="match status" value="1"/>
</dbReference>
<keyword evidence="4" id="KW-1185">Reference proteome</keyword>
<feature type="domain" description="CRAL-TRIO" evidence="2">
    <location>
        <begin position="258"/>
        <end position="412"/>
    </location>
</feature>
<dbReference type="SUPFAM" id="SSF52087">
    <property type="entry name" value="CRAL/TRIO domain"/>
    <property type="match status" value="1"/>
</dbReference>
<feature type="compositionally biased region" description="Basic and acidic residues" evidence="1">
    <location>
        <begin position="1"/>
        <end position="11"/>
    </location>
</feature>
<dbReference type="InterPro" id="IPR036865">
    <property type="entry name" value="CRAL-TRIO_dom_sf"/>
</dbReference>
<dbReference type="Pfam" id="PF00650">
    <property type="entry name" value="CRAL_TRIO"/>
    <property type="match status" value="1"/>
</dbReference>
<evidence type="ECO:0000256" key="1">
    <source>
        <dbReference type="SAM" id="MobiDB-lite"/>
    </source>
</evidence>
<dbReference type="Proteomes" id="UP001233172">
    <property type="component" value="Unassembled WGS sequence"/>
</dbReference>
<gene>
    <name evidence="3" type="ORF">Bpfe_024240</name>
</gene>
<dbReference type="AlphaFoldDB" id="A0AAD8B2R4"/>
<dbReference type="CDD" id="cd00170">
    <property type="entry name" value="SEC14"/>
    <property type="match status" value="1"/>
</dbReference>
<dbReference type="InterPro" id="IPR036273">
    <property type="entry name" value="CRAL/TRIO_N_dom_sf"/>
</dbReference>
<reference evidence="3" key="1">
    <citation type="journal article" date="2023" name="PLoS Negl. Trop. Dis.">
        <title>A genome sequence for Biomphalaria pfeifferi, the major vector snail for the human-infecting parasite Schistosoma mansoni.</title>
        <authorList>
            <person name="Bu L."/>
            <person name="Lu L."/>
            <person name="Laidemitt M.R."/>
            <person name="Zhang S.M."/>
            <person name="Mutuku M."/>
            <person name="Mkoji G."/>
            <person name="Steinauer M."/>
            <person name="Loker E.S."/>
        </authorList>
    </citation>
    <scope>NUCLEOTIDE SEQUENCE</scope>
    <source>
        <strain evidence="3">KasaAsao</strain>
    </source>
</reference>